<evidence type="ECO:0000313" key="1">
    <source>
        <dbReference type="EMBL" id="CAL1702368.1"/>
    </source>
</evidence>
<gene>
    <name evidence="1" type="ORF">GFSPODELE1_LOCUS4010</name>
</gene>
<dbReference type="EMBL" id="OZ037945">
    <property type="protein sequence ID" value="CAL1702368.1"/>
    <property type="molecule type" value="Genomic_DNA"/>
</dbReference>
<evidence type="ECO:0000313" key="2">
    <source>
        <dbReference type="Proteomes" id="UP001497453"/>
    </source>
</evidence>
<organism evidence="1 2">
    <name type="scientific">Somion occarium</name>
    <dbReference type="NCBI Taxonomy" id="3059160"/>
    <lineage>
        <taxon>Eukaryota</taxon>
        <taxon>Fungi</taxon>
        <taxon>Dikarya</taxon>
        <taxon>Basidiomycota</taxon>
        <taxon>Agaricomycotina</taxon>
        <taxon>Agaricomycetes</taxon>
        <taxon>Polyporales</taxon>
        <taxon>Cerrenaceae</taxon>
        <taxon>Somion</taxon>
    </lineage>
</organism>
<proteinExistence type="predicted"/>
<reference evidence="2" key="1">
    <citation type="submission" date="2024-04" db="EMBL/GenBank/DDBJ databases">
        <authorList>
            <person name="Shaw F."/>
            <person name="Minotto A."/>
        </authorList>
    </citation>
    <scope>NUCLEOTIDE SEQUENCE [LARGE SCALE GENOMIC DNA]</scope>
</reference>
<dbReference type="Proteomes" id="UP001497453">
    <property type="component" value="Chromosome 2"/>
</dbReference>
<accession>A0ABP1D5V4</accession>
<sequence length="504" mass="57685">MASNVVPTACPSLTRSHAPMQFVQLHDDVLILIAEHLESLATLRTACTCKRLHVTMRDLAIRDVYFKTPRQLDGFISYVLSDSSRPNLIRSIEIGFRELPGDLELFSRLSGLLHDTGNLSCLVVRPDYEALICQQSTWRHTINNIPSLQSMNIYYPGSAAFRGFAEMRSRLRYLTIDSPTYYEDYALPHLGALERLEKLKMSQCDSAMLSDDSIWPTVVSLTFEDALITATIVVHAFPNVRDLTLRFVELAFWPEDDGDSFWSYLNSLTVCWFEILSFDYLCPVRQLTFIEFKEYDGCEVDDWEECLRVLAHTRPVVFSFPVIASTDERIPVALFEATHKRLRCLKITLTEESKIGDIYVWIHNLWNGIGTLPLLSFCLCIRRNYPVTAQDVRENLDSSMTYFHIPTILSRVFVNTQFIGFDLANFPESKTYWWCVVGREGAHADLFGLSEEWSPLLTDALDAMDETSESLARVERSLPREVSLAWRTYQSSLIPIENDLESSG</sequence>
<dbReference type="SUPFAM" id="SSF52058">
    <property type="entry name" value="L domain-like"/>
    <property type="match status" value="1"/>
</dbReference>
<name>A0ABP1D5V4_9APHY</name>
<evidence type="ECO:0008006" key="3">
    <source>
        <dbReference type="Google" id="ProtNLM"/>
    </source>
</evidence>
<protein>
    <recommendedName>
        <fullName evidence="3">F-box domain-containing protein</fullName>
    </recommendedName>
</protein>
<keyword evidence="2" id="KW-1185">Reference proteome</keyword>